<keyword evidence="9" id="KW-1133">Transmembrane helix</keyword>
<keyword evidence="5 8" id="KW-0560">Oxidoreductase</keyword>
<evidence type="ECO:0000256" key="9">
    <source>
        <dbReference type="SAM" id="Phobius"/>
    </source>
</evidence>
<evidence type="ECO:0000256" key="5">
    <source>
        <dbReference type="ARBA" id="ARBA00023002"/>
    </source>
</evidence>
<keyword evidence="9" id="KW-0472">Membrane</keyword>
<gene>
    <name evidence="10" type="ORF">PIB30_014773</name>
</gene>
<dbReference type="InterPro" id="IPR002401">
    <property type="entry name" value="Cyt_P450_E_grp-I"/>
</dbReference>
<evidence type="ECO:0000256" key="7">
    <source>
        <dbReference type="ARBA" id="ARBA00023033"/>
    </source>
</evidence>
<dbReference type="PANTHER" id="PTHR47944">
    <property type="entry name" value="CYTOCHROME P450 98A9"/>
    <property type="match status" value="1"/>
</dbReference>
<comment type="caution">
    <text evidence="10">The sequence shown here is derived from an EMBL/GenBank/DDBJ whole genome shotgun (WGS) entry which is preliminary data.</text>
</comment>
<keyword evidence="3 8" id="KW-0349">Heme</keyword>
<name>A0ABU6Y5E7_9FABA</name>
<dbReference type="PRINTS" id="PR00463">
    <property type="entry name" value="EP450I"/>
</dbReference>
<dbReference type="InterPro" id="IPR036396">
    <property type="entry name" value="Cyt_P450_sf"/>
</dbReference>
<dbReference type="PANTHER" id="PTHR47944:SF4">
    <property type="entry name" value="OS09G0441700 PROTEIN"/>
    <property type="match status" value="1"/>
</dbReference>
<feature type="transmembrane region" description="Helical" evidence="9">
    <location>
        <begin position="6"/>
        <end position="28"/>
    </location>
</feature>
<comment type="cofactor">
    <cofactor evidence="1">
        <name>heme</name>
        <dbReference type="ChEBI" id="CHEBI:30413"/>
    </cofactor>
</comment>
<dbReference type="EMBL" id="JASCZI010241695">
    <property type="protein sequence ID" value="MED6205086.1"/>
    <property type="molecule type" value="Genomic_DNA"/>
</dbReference>
<dbReference type="Proteomes" id="UP001341840">
    <property type="component" value="Unassembled WGS sequence"/>
</dbReference>
<evidence type="ECO:0008006" key="12">
    <source>
        <dbReference type="Google" id="ProtNLM"/>
    </source>
</evidence>
<comment type="similarity">
    <text evidence="2 8">Belongs to the cytochrome P450 family.</text>
</comment>
<keyword evidence="7 8" id="KW-0503">Monooxygenase</keyword>
<evidence type="ECO:0000256" key="4">
    <source>
        <dbReference type="ARBA" id="ARBA00022723"/>
    </source>
</evidence>
<proteinExistence type="inferred from homology"/>
<keyword evidence="11" id="KW-1185">Reference proteome</keyword>
<organism evidence="10 11">
    <name type="scientific">Stylosanthes scabra</name>
    <dbReference type="NCBI Taxonomy" id="79078"/>
    <lineage>
        <taxon>Eukaryota</taxon>
        <taxon>Viridiplantae</taxon>
        <taxon>Streptophyta</taxon>
        <taxon>Embryophyta</taxon>
        <taxon>Tracheophyta</taxon>
        <taxon>Spermatophyta</taxon>
        <taxon>Magnoliopsida</taxon>
        <taxon>eudicotyledons</taxon>
        <taxon>Gunneridae</taxon>
        <taxon>Pentapetalae</taxon>
        <taxon>rosids</taxon>
        <taxon>fabids</taxon>
        <taxon>Fabales</taxon>
        <taxon>Fabaceae</taxon>
        <taxon>Papilionoideae</taxon>
        <taxon>50 kb inversion clade</taxon>
        <taxon>dalbergioids sensu lato</taxon>
        <taxon>Dalbergieae</taxon>
        <taxon>Pterocarpus clade</taxon>
        <taxon>Stylosanthes</taxon>
    </lineage>
</organism>
<keyword evidence="4 8" id="KW-0479">Metal-binding</keyword>
<keyword evidence="9" id="KW-0812">Transmembrane</keyword>
<evidence type="ECO:0000256" key="3">
    <source>
        <dbReference type="ARBA" id="ARBA00022617"/>
    </source>
</evidence>
<evidence type="ECO:0000256" key="1">
    <source>
        <dbReference type="ARBA" id="ARBA00001971"/>
    </source>
</evidence>
<evidence type="ECO:0000256" key="2">
    <source>
        <dbReference type="ARBA" id="ARBA00010617"/>
    </source>
</evidence>
<keyword evidence="6 8" id="KW-0408">Iron</keyword>
<dbReference type="PRINTS" id="PR00385">
    <property type="entry name" value="P450"/>
</dbReference>
<dbReference type="InterPro" id="IPR017972">
    <property type="entry name" value="Cyt_P450_CS"/>
</dbReference>
<dbReference type="Gene3D" id="1.10.630.10">
    <property type="entry name" value="Cytochrome P450"/>
    <property type="match status" value="1"/>
</dbReference>
<evidence type="ECO:0000256" key="8">
    <source>
        <dbReference type="RuleBase" id="RU000461"/>
    </source>
</evidence>
<evidence type="ECO:0000313" key="10">
    <source>
        <dbReference type="EMBL" id="MED6205086.1"/>
    </source>
</evidence>
<protein>
    <recommendedName>
        <fullName evidence="12">Flavonoid 3'-monooxygenase</fullName>
    </recommendedName>
</protein>
<reference evidence="10 11" key="1">
    <citation type="journal article" date="2023" name="Plants (Basel)">
        <title>Bridging the Gap: Combining Genomics and Transcriptomics Approaches to Understand Stylosanthes scabra, an Orphan Legume from the Brazilian Caatinga.</title>
        <authorList>
            <person name="Ferreira-Neto J.R.C."/>
            <person name="da Silva M.D."/>
            <person name="Binneck E."/>
            <person name="de Melo N.F."/>
            <person name="da Silva R.H."/>
            <person name="de Melo A.L.T.M."/>
            <person name="Pandolfi V."/>
            <person name="Bustamante F.O."/>
            <person name="Brasileiro-Vidal A.C."/>
            <person name="Benko-Iseppon A.M."/>
        </authorList>
    </citation>
    <scope>NUCLEOTIDE SEQUENCE [LARGE SCALE GENOMIC DNA]</scope>
    <source>
        <tissue evidence="10">Leaves</tissue>
    </source>
</reference>
<dbReference type="CDD" id="cd20618">
    <property type="entry name" value="CYP71_clan"/>
    <property type="match status" value="1"/>
</dbReference>
<sequence>MAIDLLSPALIPTIATILAAFVAVDFILRHIRGHRYNLPPGPKPWPIIGNLNLIGSLPHRSVHSLSQKYGPIMHLWFGSHPVVVGSSVEMVRSFLKTHDAAIADRPKFSAGKYTTYNYSDITWSQYGPYWRQARRMCLMELFSAKRLESYEYIRREEMSNLLNDLFNCSNKSNGTVLLKDHLSTLSLNVISRMVLGKKYTEESSEDAIISPEEFKKMLDELFLLNGVLNIGDFIPWIHFLDLQGYVKRMKALAKKFDRFMEHVLDEHIERRKAVKDYAAKDMVDVLLELAEDPNLEVKLERHGVKAFSQDLIAGGTESSAVTVEWAISELLKKPEIFKKATEELDRVIGRERWVEENDIVNLPYIYAIAKETMRLHPVAPMLVPRKAREDVKIKGYDVPKGTQVLVNVWSVGRDPKIWDNPTEFQPDRFLGKDIDVRGHDYELLPFGAGRRMCPGYPLGLKVIQSSLANLLHGFNWKLPNNMKKEELNMEEIFGLSTPKKYPLEVVVEPRLPTHLYSI</sequence>
<dbReference type="PROSITE" id="PS00086">
    <property type="entry name" value="CYTOCHROME_P450"/>
    <property type="match status" value="1"/>
</dbReference>
<dbReference type="Pfam" id="PF00067">
    <property type="entry name" value="p450"/>
    <property type="match status" value="1"/>
</dbReference>
<evidence type="ECO:0000313" key="11">
    <source>
        <dbReference type="Proteomes" id="UP001341840"/>
    </source>
</evidence>
<dbReference type="InterPro" id="IPR001128">
    <property type="entry name" value="Cyt_P450"/>
</dbReference>
<accession>A0ABU6Y5E7</accession>
<dbReference type="SUPFAM" id="SSF48264">
    <property type="entry name" value="Cytochrome P450"/>
    <property type="match status" value="1"/>
</dbReference>
<evidence type="ECO:0000256" key="6">
    <source>
        <dbReference type="ARBA" id="ARBA00023004"/>
    </source>
</evidence>